<dbReference type="Gene3D" id="3.90.1150.10">
    <property type="entry name" value="Aspartate Aminotransferase, domain 1"/>
    <property type="match status" value="1"/>
</dbReference>
<evidence type="ECO:0000313" key="10">
    <source>
        <dbReference type="EMBL" id="KJZ11848.1"/>
    </source>
</evidence>
<dbReference type="GO" id="GO:0031071">
    <property type="term" value="F:cysteine desulfurase activity"/>
    <property type="evidence" value="ECO:0007669"/>
    <property type="project" value="UniProtKB-UniRule"/>
</dbReference>
<dbReference type="SUPFAM" id="SSF53383">
    <property type="entry name" value="PLP-dependent transferases"/>
    <property type="match status" value="1"/>
</dbReference>
<dbReference type="PROSITE" id="PS00595">
    <property type="entry name" value="AA_TRANSFER_CLASS_5"/>
    <property type="match status" value="1"/>
</dbReference>
<dbReference type="OrthoDB" id="9808002at2"/>
<organism evidence="10 11">
    <name type="scientific">Pseudoalteromonas rubra</name>
    <dbReference type="NCBI Taxonomy" id="43658"/>
    <lineage>
        <taxon>Bacteria</taxon>
        <taxon>Pseudomonadati</taxon>
        <taxon>Pseudomonadota</taxon>
        <taxon>Gammaproteobacteria</taxon>
        <taxon>Alteromonadales</taxon>
        <taxon>Pseudoalteromonadaceae</taxon>
        <taxon>Pseudoalteromonas</taxon>
    </lineage>
</organism>
<dbReference type="GO" id="GO:0030170">
    <property type="term" value="F:pyridoxal phosphate binding"/>
    <property type="evidence" value="ECO:0007669"/>
    <property type="project" value="UniProtKB-UniRule"/>
</dbReference>
<comment type="cofactor">
    <cofactor evidence="1 7">
        <name>pyridoxal 5'-phosphate</name>
        <dbReference type="ChEBI" id="CHEBI:597326"/>
    </cofactor>
</comment>
<comment type="caution">
    <text evidence="10">The sequence shown here is derived from an EMBL/GenBank/DDBJ whole genome shotgun (WGS) entry which is preliminary data.</text>
</comment>
<evidence type="ECO:0000256" key="7">
    <source>
        <dbReference type="RuleBase" id="RU004504"/>
    </source>
</evidence>
<feature type="domain" description="Aminotransferase class V" evidence="9">
    <location>
        <begin position="27"/>
        <end position="394"/>
    </location>
</feature>
<dbReference type="Pfam" id="PF00266">
    <property type="entry name" value="Aminotran_5"/>
    <property type="match status" value="1"/>
</dbReference>
<dbReference type="PANTHER" id="PTHR43586:SF8">
    <property type="entry name" value="CYSTEINE DESULFURASE 1, CHLOROPLASTIC"/>
    <property type="match status" value="1"/>
</dbReference>
<name>A0A0F4QVY7_9GAMM</name>
<protein>
    <recommendedName>
        <fullName evidence="3 8">Cysteine desulfurase</fullName>
        <ecNumber evidence="3 8">2.8.1.7</ecNumber>
    </recommendedName>
</protein>
<keyword evidence="4 8" id="KW-0808">Transferase</keyword>
<dbReference type="EC" id="2.8.1.7" evidence="3 8"/>
<dbReference type="InterPro" id="IPR000192">
    <property type="entry name" value="Aminotrans_V_dom"/>
</dbReference>
<dbReference type="PATRIC" id="fig|43658.5.peg.978"/>
<dbReference type="PANTHER" id="PTHR43586">
    <property type="entry name" value="CYSTEINE DESULFURASE"/>
    <property type="match status" value="1"/>
</dbReference>
<keyword evidence="5 8" id="KW-0663">Pyridoxal phosphate</keyword>
<dbReference type="GO" id="GO:0006534">
    <property type="term" value="P:cysteine metabolic process"/>
    <property type="evidence" value="ECO:0007669"/>
    <property type="project" value="UniProtKB-UniRule"/>
</dbReference>
<evidence type="ECO:0000256" key="3">
    <source>
        <dbReference type="ARBA" id="ARBA00012239"/>
    </source>
</evidence>
<evidence type="ECO:0000256" key="6">
    <source>
        <dbReference type="ARBA" id="ARBA00050776"/>
    </source>
</evidence>
<dbReference type="Proteomes" id="UP000033452">
    <property type="component" value="Unassembled WGS sequence"/>
</dbReference>
<evidence type="ECO:0000256" key="8">
    <source>
        <dbReference type="RuleBase" id="RU004506"/>
    </source>
</evidence>
<evidence type="ECO:0000256" key="5">
    <source>
        <dbReference type="ARBA" id="ARBA00022898"/>
    </source>
</evidence>
<dbReference type="InterPro" id="IPR015424">
    <property type="entry name" value="PyrdxlP-dep_Trfase"/>
</dbReference>
<dbReference type="EMBL" id="JXYA01000007">
    <property type="protein sequence ID" value="KJZ11848.1"/>
    <property type="molecule type" value="Genomic_DNA"/>
</dbReference>
<accession>A0A0F4QVY7</accession>
<gene>
    <name evidence="10" type="ORF">TW77_04685</name>
</gene>
<comment type="function">
    <text evidence="8">Catalyzes the removal of elemental sulfur and selenium atoms from L-cysteine, L-cystine, L-selenocysteine, and L-selenocystine to produce L-alanine.</text>
</comment>
<dbReference type="InterPro" id="IPR010970">
    <property type="entry name" value="Cys_dSase_SufS"/>
</dbReference>
<sequence length="407" mass="44442">MNDNPCTQIRHDFPIFEVSVDDQPLCYLDSAATTQKPNQVIQAVKDFYQSQNANVHRGLHTLSEQATTAYEAVRRKLAQFLNVQSREIVWTSGATASLNLIAYGLSDSLKKDDVILLSPLEHHANIVPWQLAAKRTGARIELLPVDAQGILQLEQAKALIENLKPKVMSICHASNALGNINDVAALIASSKSSGTVTVIDGAQSLLHLRPDLQQLDCDFYVFSAHKALGPTGLGGLYGRYELLNALPVYQSGGEMIDTVSFSGTTFRPAPEKFEPGTPNIAGVIGFGAALDYLAAQDHDALFQHEQSLYQSLLQQLSGIDGIRIWGDTANNVGTVSFNYKNEHHYDLATLLNTHGIAVRSGHHCTQPLMAHLGIEGTIRASLAFYNNQQDISRFIAALKDTISLLEE</sequence>
<evidence type="ECO:0000256" key="4">
    <source>
        <dbReference type="ARBA" id="ARBA00022679"/>
    </source>
</evidence>
<evidence type="ECO:0000313" key="11">
    <source>
        <dbReference type="Proteomes" id="UP000033452"/>
    </source>
</evidence>
<proteinExistence type="inferred from homology"/>
<dbReference type="NCBIfam" id="TIGR01979">
    <property type="entry name" value="sufS"/>
    <property type="match status" value="1"/>
</dbReference>
<reference evidence="10 11" key="1">
    <citation type="journal article" date="2015" name="BMC Genomics">
        <title>Genome mining reveals unlocked bioactive potential of marine Gram-negative bacteria.</title>
        <authorList>
            <person name="Machado H."/>
            <person name="Sonnenschein E.C."/>
            <person name="Melchiorsen J."/>
            <person name="Gram L."/>
        </authorList>
    </citation>
    <scope>NUCLEOTIDE SEQUENCE [LARGE SCALE GENOMIC DNA]</scope>
    <source>
        <strain evidence="10 11">S2471</strain>
    </source>
</reference>
<evidence type="ECO:0000256" key="2">
    <source>
        <dbReference type="ARBA" id="ARBA00010447"/>
    </source>
</evidence>
<dbReference type="AlphaFoldDB" id="A0A0F4QVY7"/>
<keyword evidence="11" id="KW-1185">Reference proteome</keyword>
<dbReference type="InterPro" id="IPR015422">
    <property type="entry name" value="PyrdxlP-dep_Trfase_small"/>
</dbReference>
<comment type="catalytic activity">
    <reaction evidence="6 8">
        <text>(sulfur carrier)-H + L-cysteine = (sulfur carrier)-SH + L-alanine</text>
        <dbReference type="Rhea" id="RHEA:43892"/>
        <dbReference type="Rhea" id="RHEA-COMP:14737"/>
        <dbReference type="Rhea" id="RHEA-COMP:14739"/>
        <dbReference type="ChEBI" id="CHEBI:29917"/>
        <dbReference type="ChEBI" id="CHEBI:35235"/>
        <dbReference type="ChEBI" id="CHEBI:57972"/>
        <dbReference type="ChEBI" id="CHEBI:64428"/>
        <dbReference type="EC" id="2.8.1.7"/>
    </reaction>
</comment>
<comment type="similarity">
    <text evidence="2 8">Belongs to the class-V pyridoxal-phosphate-dependent aminotransferase family. Csd subfamily.</text>
</comment>
<dbReference type="CDD" id="cd06453">
    <property type="entry name" value="SufS_like"/>
    <property type="match status" value="1"/>
</dbReference>
<dbReference type="InterPro" id="IPR015421">
    <property type="entry name" value="PyrdxlP-dep_Trfase_major"/>
</dbReference>
<evidence type="ECO:0000256" key="1">
    <source>
        <dbReference type="ARBA" id="ARBA00001933"/>
    </source>
</evidence>
<dbReference type="InterPro" id="IPR020578">
    <property type="entry name" value="Aminotrans_V_PyrdxlP_BS"/>
</dbReference>
<dbReference type="Gene3D" id="3.40.640.10">
    <property type="entry name" value="Type I PLP-dependent aspartate aminotransferase-like (Major domain)"/>
    <property type="match status" value="1"/>
</dbReference>
<dbReference type="RefSeq" id="WP_046003810.1">
    <property type="nucleotide sequence ID" value="NZ_JXYA01000007.1"/>
</dbReference>
<evidence type="ECO:0000259" key="9">
    <source>
        <dbReference type="Pfam" id="PF00266"/>
    </source>
</evidence>